<dbReference type="InterPro" id="IPR051677">
    <property type="entry name" value="AfsR-DnrI-RedD_regulator"/>
</dbReference>
<sequence>MERPEQQLVLALLVVRANQLVPMHDPVDELWPDDPPRSTIANGRTYAGNLRRSLDSHADDRLRIVREPGGYRLLADESLIDPVPADRALARARELMRAGEPAQAVP</sequence>
<dbReference type="PANTHER" id="PTHR35807:SF1">
    <property type="entry name" value="TRANSCRIPTIONAL REGULATOR REDD"/>
    <property type="match status" value="1"/>
</dbReference>
<evidence type="ECO:0000313" key="2">
    <source>
        <dbReference type="Proteomes" id="UP000618986"/>
    </source>
</evidence>
<dbReference type="GeneID" id="300291106"/>
<dbReference type="SUPFAM" id="SSF46894">
    <property type="entry name" value="C-terminal effector domain of the bipartite response regulators"/>
    <property type="match status" value="1"/>
</dbReference>
<keyword evidence="1" id="KW-0238">DNA-binding</keyword>
<reference evidence="1 2" key="1">
    <citation type="submission" date="2020-08" db="EMBL/GenBank/DDBJ databases">
        <title>Sequencing the genomes of 1000 actinobacteria strains.</title>
        <authorList>
            <person name="Klenk H.-P."/>
        </authorList>
    </citation>
    <scope>NUCLEOTIDE SEQUENCE [LARGE SCALE GENOMIC DNA]</scope>
    <source>
        <strain evidence="1 2">DSM 43036</strain>
    </source>
</reference>
<dbReference type="RefSeq" id="WP_184680486.1">
    <property type="nucleotide sequence ID" value="NZ_JACHJC010000001.1"/>
</dbReference>
<dbReference type="Proteomes" id="UP000618986">
    <property type="component" value="Unassembled WGS sequence"/>
</dbReference>
<organism evidence="1 2">
    <name type="scientific">Micromonospora echinospora</name>
    <name type="common">Micromonospora purpurea</name>
    <dbReference type="NCBI Taxonomy" id="1877"/>
    <lineage>
        <taxon>Bacteria</taxon>
        <taxon>Bacillati</taxon>
        <taxon>Actinomycetota</taxon>
        <taxon>Actinomycetes</taxon>
        <taxon>Micromonosporales</taxon>
        <taxon>Micromonosporaceae</taxon>
        <taxon>Micromonospora</taxon>
    </lineage>
</organism>
<dbReference type="PANTHER" id="PTHR35807">
    <property type="entry name" value="TRANSCRIPTIONAL REGULATOR REDD-RELATED"/>
    <property type="match status" value="1"/>
</dbReference>
<dbReference type="Gene3D" id="1.10.10.10">
    <property type="entry name" value="Winged helix-like DNA-binding domain superfamily/Winged helix DNA-binding domain"/>
    <property type="match status" value="1"/>
</dbReference>
<accession>A0ABR6M5L8</accession>
<evidence type="ECO:0000313" key="1">
    <source>
        <dbReference type="EMBL" id="MBB5110671.1"/>
    </source>
</evidence>
<dbReference type="InterPro" id="IPR016032">
    <property type="entry name" value="Sig_transdc_resp-reg_C-effctor"/>
</dbReference>
<gene>
    <name evidence="1" type="ORF">FHU28_000510</name>
</gene>
<dbReference type="GO" id="GO:0003677">
    <property type="term" value="F:DNA binding"/>
    <property type="evidence" value="ECO:0007669"/>
    <property type="project" value="UniProtKB-KW"/>
</dbReference>
<name>A0ABR6M5L8_MICEC</name>
<comment type="caution">
    <text evidence="1">The sequence shown here is derived from an EMBL/GenBank/DDBJ whole genome shotgun (WGS) entry which is preliminary data.</text>
</comment>
<keyword evidence="2" id="KW-1185">Reference proteome</keyword>
<protein>
    <submittedName>
        <fullName evidence="1">DNA-binding SARP family transcriptional activator</fullName>
    </submittedName>
</protein>
<dbReference type="InterPro" id="IPR036388">
    <property type="entry name" value="WH-like_DNA-bd_sf"/>
</dbReference>
<dbReference type="EMBL" id="JACHJC010000001">
    <property type="protein sequence ID" value="MBB5110671.1"/>
    <property type="molecule type" value="Genomic_DNA"/>
</dbReference>
<proteinExistence type="predicted"/>